<feature type="chain" id="PRO_5047019015" description="DUF4375 domain-containing protein" evidence="1">
    <location>
        <begin position="21"/>
        <end position="425"/>
    </location>
</feature>
<keyword evidence="3" id="KW-1185">Reference proteome</keyword>
<gene>
    <name evidence="2" type="ORF">OJ996_24175</name>
</gene>
<dbReference type="EMBL" id="JAPDDR010000017">
    <property type="protein sequence ID" value="MCW1916706.1"/>
    <property type="molecule type" value="Genomic_DNA"/>
</dbReference>
<evidence type="ECO:0008006" key="4">
    <source>
        <dbReference type="Google" id="ProtNLM"/>
    </source>
</evidence>
<evidence type="ECO:0000313" key="3">
    <source>
        <dbReference type="Proteomes" id="UP001165653"/>
    </source>
</evidence>
<keyword evidence="1" id="KW-0732">Signal</keyword>
<proteinExistence type="predicted"/>
<organism evidence="2 3">
    <name type="scientific">Luteolibacter rhizosphaerae</name>
    <dbReference type="NCBI Taxonomy" id="2989719"/>
    <lineage>
        <taxon>Bacteria</taxon>
        <taxon>Pseudomonadati</taxon>
        <taxon>Verrucomicrobiota</taxon>
        <taxon>Verrucomicrobiia</taxon>
        <taxon>Verrucomicrobiales</taxon>
        <taxon>Verrucomicrobiaceae</taxon>
        <taxon>Luteolibacter</taxon>
    </lineage>
</organism>
<feature type="signal peptide" evidence="1">
    <location>
        <begin position="1"/>
        <end position="20"/>
    </location>
</feature>
<sequence length="425" mass="46645">MRSLSSVIFRCCVAGGMVFAGWAGYHVAARNGPEAVGNEGIEAPGKVAGRVPREVSTGTVANLADLAKRMDDEELRAHEAWTAIKDLPAERIREELLPLAKDMSSSLGEFHMMMLFRWAQLEPHAAMDYAECFPNLLDVGPCRVTAFTSWWKKDPAGAYQWAISDPAAQKERLEWVVSVLKKEAGDMALQRAREQGRDALDAMAFDLVPPASDQVAMDRLMESAGSHEVRDALKRAAFAKDLEMADPPGTIEDPFAESPGSNAARSLHDALARLDDAELPPGDVDQILDRKLPEWSRTRGQEVMSWLVGQEGFGASERQRNCLNQWFFEQPDEAAEWLLAQGNASGLYEGVASTARRMQAALEVGASRAIRGGGDNQAALAAVLARWESFDPAAVERWRLGIRSEDLRASGGIQPDRFNFESEGF</sequence>
<evidence type="ECO:0000256" key="1">
    <source>
        <dbReference type="SAM" id="SignalP"/>
    </source>
</evidence>
<accession>A0ABT3GA38</accession>
<dbReference type="RefSeq" id="WP_264516291.1">
    <property type="nucleotide sequence ID" value="NZ_JAPDDR010000017.1"/>
</dbReference>
<reference evidence="2" key="1">
    <citation type="submission" date="2022-10" db="EMBL/GenBank/DDBJ databases">
        <title>Luteolibacter sp. GHJ8, whole genome shotgun sequencing project.</title>
        <authorList>
            <person name="Zhao G."/>
            <person name="Shen L."/>
        </authorList>
    </citation>
    <scope>NUCLEOTIDE SEQUENCE</scope>
    <source>
        <strain evidence="2">GHJ8</strain>
    </source>
</reference>
<dbReference type="Proteomes" id="UP001165653">
    <property type="component" value="Unassembled WGS sequence"/>
</dbReference>
<comment type="caution">
    <text evidence="2">The sequence shown here is derived from an EMBL/GenBank/DDBJ whole genome shotgun (WGS) entry which is preliminary data.</text>
</comment>
<evidence type="ECO:0000313" key="2">
    <source>
        <dbReference type="EMBL" id="MCW1916706.1"/>
    </source>
</evidence>
<name>A0ABT3GA38_9BACT</name>
<protein>
    <recommendedName>
        <fullName evidence="4">DUF4375 domain-containing protein</fullName>
    </recommendedName>
</protein>